<reference evidence="11 12" key="1">
    <citation type="journal article" date="2015" name="Nature">
        <title>rRNA introns, odd ribosomes, and small enigmatic genomes across a large radiation of phyla.</title>
        <authorList>
            <person name="Brown C.T."/>
            <person name="Hug L.A."/>
            <person name="Thomas B.C."/>
            <person name="Sharon I."/>
            <person name="Castelle C.J."/>
            <person name="Singh A."/>
            <person name="Wilkins M.J."/>
            <person name="Williams K.H."/>
            <person name="Banfield J.F."/>
        </authorList>
    </citation>
    <scope>NUCLEOTIDE SEQUENCE [LARGE SCALE GENOMIC DNA]</scope>
</reference>
<keyword evidence="3" id="KW-0808">Transferase</keyword>
<evidence type="ECO:0000256" key="6">
    <source>
        <dbReference type="ARBA" id="ARBA00022723"/>
    </source>
</evidence>
<accession>A0A0G1Z2T7</accession>
<evidence type="ECO:0000256" key="3">
    <source>
        <dbReference type="ARBA" id="ARBA00022679"/>
    </source>
</evidence>
<dbReference type="GO" id="GO:0006269">
    <property type="term" value="P:DNA replication, synthesis of primer"/>
    <property type="evidence" value="ECO:0007669"/>
    <property type="project" value="UniProtKB-KW"/>
</dbReference>
<dbReference type="GO" id="GO:0003677">
    <property type="term" value="F:DNA binding"/>
    <property type="evidence" value="ECO:0007669"/>
    <property type="project" value="InterPro"/>
</dbReference>
<evidence type="ECO:0000313" key="12">
    <source>
        <dbReference type="Proteomes" id="UP000034588"/>
    </source>
</evidence>
<dbReference type="Pfam" id="PF01807">
    <property type="entry name" value="Zn_ribbon_DnaG"/>
    <property type="match status" value="1"/>
</dbReference>
<evidence type="ECO:0000256" key="2">
    <source>
        <dbReference type="ARBA" id="ARBA00022515"/>
    </source>
</evidence>
<dbReference type="InterPro" id="IPR036977">
    <property type="entry name" value="DNA_primase_Znf_CHC2"/>
</dbReference>
<dbReference type="GO" id="GO:0005737">
    <property type="term" value="C:cytoplasm"/>
    <property type="evidence" value="ECO:0007669"/>
    <property type="project" value="TreeGrafter"/>
</dbReference>
<name>A0A0G1Z2T7_9BACT</name>
<dbReference type="InterPro" id="IPR006171">
    <property type="entry name" value="TOPRIM_dom"/>
</dbReference>
<keyword evidence="6" id="KW-0479">Metal-binding</keyword>
<dbReference type="InterPro" id="IPR002694">
    <property type="entry name" value="Znf_CHC2"/>
</dbReference>
<evidence type="ECO:0000313" key="11">
    <source>
        <dbReference type="EMBL" id="KKW13089.1"/>
    </source>
</evidence>
<evidence type="ECO:0000259" key="10">
    <source>
        <dbReference type="SMART" id="SM00493"/>
    </source>
</evidence>
<dbReference type="GO" id="GO:0000428">
    <property type="term" value="C:DNA-directed RNA polymerase complex"/>
    <property type="evidence" value="ECO:0007669"/>
    <property type="project" value="UniProtKB-KW"/>
</dbReference>
<evidence type="ECO:0000256" key="5">
    <source>
        <dbReference type="ARBA" id="ARBA00022705"/>
    </source>
</evidence>
<keyword evidence="2" id="KW-0639">Primosome</keyword>
<evidence type="ECO:0000256" key="4">
    <source>
        <dbReference type="ARBA" id="ARBA00022695"/>
    </source>
</evidence>
<dbReference type="CDD" id="cd01029">
    <property type="entry name" value="TOPRIM_primases"/>
    <property type="match status" value="1"/>
</dbReference>
<sequence>MVRRLIERYLQLMNIQVKTPNDYGFLCYCPFHRDVHKPSFSVNGDTGWWQCFAGCGSGPFPVLTKRLGLGVIILPFVSGDSNKSKKPDVPKNRPSEGEILFYVKNISLPWVLRGFDLSTLERFQVGFDPAKNETIFPIRDKDGTLLAYLHSPKQSVYYYYGDRRGESFFGAHLIDDNNDIVALCEGVADAMRIWQLGHLPAIAIMGSKLTPGQTAWLKKLRRPIYCMLDNDPAGRKGNIQIWEKLRGYCRLQFIHWPKGIKDPGQLDSSRELERLLGQAKPFPKSV</sequence>
<dbReference type="EMBL" id="LCQD01000005">
    <property type="protein sequence ID" value="KKW13089.1"/>
    <property type="molecule type" value="Genomic_DNA"/>
</dbReference>
<evidence type="ECO:0000256" key="7">
    <source>
        <dbReference type="ARBA" id="ARBA00022771"/>
    </source>
</evidence>
<feature type="domain" description="Toprim" evidence="10">
    <location>
        <begin position="179"/>
        <end position="250"/>
    </location>
</feature>
<dbReference type="Gene3D" id="3.40.1360.10">
    <property type="match status" value="1"/>
</dbReference>
<keyword evidence="5" id="KW-0235">DNA replication</keyword>
<dbReference type="PANTHER" id="PTHR30313:SF2">
    <property type="entry name" value="DNA PRIMASE"/>
    <property type="match status" value="1"/>
</dbReference>
<proteinExistence type="predicted"/>
<keyword evidence="1" id="KW-0240">DNA-directed RNA polymerase</keyword>
<keyword evidence="7" id="KW-0863">Zinc-finger</keyword>
<protein>
    <submittedName>
        <fullName evidence="11">Primase protein</fullName>
    </submittedName>
</protein>
<dbReference type="InterPro" id="IPR050219">
    <property type="entry name" value="DnaG_primase"/>
</dbReference>
<evidence type="ECO:0000256" key="1">
    <source>
        <dbReference type="ARBA" id="ARBA00022478"/>
    </source>
</evidence>
<dbReference type="PANTHER" id="PTHR30313">
    <property type="entry name" value="DNA PRIMASE"/>
    <property type="match status" value="1"/>
</dbReference>
<dbReference type="GO" id="GO:1990077">
    <property type="term" value="C:primosome complex"/>
    <property type="evidence" value="ECO:0007669"/>
    <property type="project" value="UniProtKB-KW"/>
</dbReference>
<dbReference type="Gene3D" id="3.90.580.10">
    <property type="entry name" value="Zinc finger, CHC2-type domain"/>
    <property type="match status" value="1"/>
</dbReference>
<comment type="caution">
    <text evidence="11">The sequence shown here is derived from an EMBL/GenBank/DDBJ whole genome shotgun (WGS) entry which is preliminary data.</text>
</comment>
<dbReference type="InterPro" id="IPR034154">
    <property type="entry name" value="TOPRIM_DnaG/twinkle"/>
</dbReference>
<dbReference type="GO" id="GO:0003899">
    <property type="term" value="F:DNA-directed RNA polymerase activity"/>
    <property type="evidence" value="ECO:0007669"/>
    <property type="project" value="InterPro"/>
</dbReference>
<dbReference type="Pfam" id="PF13155">
    <property type="entry name" value="Toprim_2"/>
    <property type="match status" value="1"/>
</dbReference>
<dbReference type="SUPFAM" id="SSF57783">
    <property type="entry name" value="Zinc beta-ribbon"/>
    <property type="match status" value="1"/>
</dbReference>
<keyword evidence="8" id="KW-0862">Zinc</keyword>
<gene>
    <name evidence="11" type="ORF">UY48_C0005G0045</name>
</gene>
<dbReference type="AlphaFoldDB" id="A0A0G1Z2T7"/>
<dbReference type="SUPFAM" id="SSF56731">
    <property type="entry name" value="DNA primase core"/>
    <property type="match status" value="1"/>
</dbReference>
<evidence type="ECO:0000256" key="8">
    <source>
        <dbReference type="ARBA" id="ARBA00022833"/>
    </source>
</evidence>
<dbReference type="SMART" id="SM00493">
    <property type="entry name" value="TOPRIM"/>
    <property type="match status" value="1"/>
</dbReference>
<dbReference type="GO" id="GO:0008270">
    <property type="term" value="F:zinc ion binding"/>
    <property type="evidence" value="ECO:0007669"/>
    <property type="project" value="UniProtKB-KW"/>
</dbReference>
<keyword evidence="4" id="KW-0548">Nucleotidyltransferase</keyword>
<organism evidence="11 12">
    <name type="scientific">Candidatus Gottesmanbacteria bacterium GW2011_GWB1_49_7</name>
    <dbReference type="NCBI Taxonomy" id="1618448"/>
    <lineage>
        <taxon>Bacteria</taxon>
        <taxon>Candidatus Gottesmaniibacteriota</taxon>
    </lineage>
</organism>
<keyword evidence="9" id="KW-0804">Transcription</keyword>
<dbReference type="Proteomes" id="UP000034588">
    <property type="component" value="Unassembled WGS sequence"/>
</dbReference>
<evidence type="ECO:0000256" key="9">
    <source>
        <dbReference type="ARBA" id="ARBA00023163"/>
    </source>
</evidence>